<sequence length="147" mass="15767">MPHAGPHTGQCLCGQVHFTIDAEPVGARSCWCRDCQRIASGSATVNVLFPEEAVDYVGDIGTMRMTADSGNTVERGFCPKCGSQLYSKTVDPAGMPMRVRAGTLDDPELMAPGATIWVESAPHWAPIDTTLPRYSRGPDSPLIEECA</sequence>
<accession>A0ABT0AXQ4</accession>
<evidence type="ECO:0000259" key="5">
    <source>
        <dbReference type="PROSITE" id="PS51891"/>
    </source>
</evidence>
<dbReference type="RefSeq" id="WP_243990515.1">
    <property type="nucleotide sequence ID" value="NZ_JALHLE010000003.1"/>
</dbReference>
<dbReference type="Gene3D" id="3.90.1590.10">
    <property type="entry name" value="glutathione-dependent formaldehyde- activating enzyme (gfa)"/>
    <property type="match status" value="1"/>
</dbReference>
<protein>
    <submittedName>
        <fullName evidence="6">GFA family protein</fullName>
    </submittedName>
</protein>
<proteinExistence type="inferred from homology"/>
<keyword evidence="4" id="KW-0456">Lyase</keyword>
<dbReference type="EMBL" id="JALHLE010000003">
    <property type="protein sequence ID" value="MCJ2177466.1"/>
    <property type="molecule type" value="Genomic_DNA"/>
</dbReference>
<dbReference type="PANTHER" id="PTHR33337:SF40">
    <property type="entry name" value="CENP-V_GFA DOMAIN-CONTAINING PROTEIN-RELATED"/>
    <property type="match status" value="1"/>
</dbReference>
<feature type="domain" description="CENP-V/GFA" evidence="5">
    <location>
        <begin position="7"/>
        <end position="118"/>
    </location>
</feature>
<comment type="caution">
    <text evidence="6">The sequence shown here is derived from an EMBL/GenBank/DDBJ whole genome shotgun (WGS) entry which is preliminary data.</text>
</comment>
<evidence type="ECO:0000256" key="1">
    <source>
        <dbReference type="ARBA" id="ARBA00005495"/>
    </source>
</evidence>
<evidence type="ECO:0000313" key="6">
    <source>
        <dbReference type="EMBL" id="MCJ2177466.1"/>
    </source>
</evidence>
<keyword evidence="2" id="KW-0479">Metal-binding</keyword>
<keyword evidence="3" id="KW-0862">Zinc</keyword>
<name>A0ABT0AXQ4_9SPHN</name>
<dbReference type="Pfam" id="PF04828">
    <property type="entry name" value="GFA"/>
    <property type="match status" value="1"/>
</dbReference>
<comment type="similarity">
    <text evidence="1">Belongs to the Gfa family.</text>
</comment>
<keyword evidence="7" id="KW-1185">Reference proteome</keyword>
<evidence type="ECO:0000256" key="4">
    <source>
        <dbReference type="ARBA" id="ARBA00023239"/>
    </source>
</evidence>
<dbReference type="PROSITE" id="PS51891">
    <property type="entry name" value="CENP_V_GFA"/>
    <property type="match status" value="1"/>
</dbReference>
<organism evidence="6 7">
    <name type="scientific">Novosphingobium album</name>
    <name type="common">ex Hu et al. 2023</name>
    <dbReference type="NCBI Taxonomy" id="2930093"/>
    <lineage>
        <taxon>Bacteria</taxon>
        <taxon>Pseudomonadati</taxon>
        <taxon>Pseudomonadota</taxon>
        <taxon>Alphaproteobacteria</taxon>
        <taxon>Sphingomonadales</taxon>
        <taxon>Sphingomonadaceae</taxon>
        <taxon>Novosphingobium</taxon>
    </lineage>
</organism>
<dbReference type="InterPro" id="IPR006913">
    <property type="entry name" value="CENP-V/GFA"/>
</dbReference>
<dbReference type="PANTHER" id="PTHR33337">
    <property type="entry name" value="GFA DOMAIN-CONTAINING PROTEIN"/>
    <property type="match status" value="1"/>
</dbReference>
<evidence type="ECO:0000313" key="7">
    <source>
        <dbReference type="Proteomes" id="UP001162880"/>
    </source>
</evidence>
<dbReference type="Proteomes" id="UP001162880">
    <property type="component" value="Unassembled WGS sequence"/>
</dbReference>
<gene>
    <name evidence="6" type="ORF">MTR64_02745</name>
</gene>
<dbReference type="SUPFAM" id="SSF51316">
    <property type="entry name" value="Mss4-like"/>
    <property type="match status" value="1"/>
</dbReference>
<reference evidence="6" key="1">
    <citation type="submission" date="2022-03" db="EMBL/GenBank/DDBJ databases">
        <title>Identification of a novel bacterium isolated from mangrove sediments.</title>
        <authorList>
            <person name="Pan X."/>
        </authorList>
    </citation>
    <scope>NUCLEOTIDE SEQUENCE</scope>
    <source>
        <strain evidence="6">B2580</strain>
    </source>
</reference>
<evidence type="ECO:0000256" key="3">
    <source>
        <dbReference type="ARBA" id="ARBA00022833"/>
    </source>
</evidence>
<evidence type="ECO:0000256" key="2">
    <source>
        <dbReference type="ARBA" id="ARBA00022723"/>
    </source>
</evidence>
<dbReference type="InterPro" id="IPR011057">
    <property type="entry name" value="Mss4-like_sf"/>
</dbReference>